<keyword evidence="2" id="KW-1185">Reference proteome</keyword>
<name>A0AA39JVF9_ARMTA</name>
<gene>
    <name evidence="1" type="ORF">EV420DRAFT_1750614</name>
</gene>
<dbReference type="Proteomes" id="UP001175211">
    <property type="component" value="Unassembled WGS sequence"/>
</dbReference>
<dbReference type="GeneID" id="85363882"/>
<evidence type="ECO:0008006" key="3">
    <source>
        <dbReference type="Google" id="ProtNLM"/>
    </source>
</evidence>
<dbReference type="RefSeq" id="XP_060326826.1">
    <property type="nucleotide sequence ID" value="XM_060480334.1"/>
</dbReference>
<accession>A0AA39JVF9</accession>
<proteinExistence type="predicted"/>
<sequence length="509" mass="57828">MSCRNCGFIDLLPLEPPLQNTKAIHSSDNLVSQILRGSRPLLDSDHALLNSEIVELEQLHSLCDAQFQEIRLRRRAVLEALESRKSVYAPIRRLPRDILIEIFHLVCDSWYMRPNGAPTLAIERANSLDLSGPLWVLGRVCGLWRNTLHTSPASWARNIVVKSPFSYHANEILQTYLERIGEHLFNLRVFFRFAETQREREDEIMSLLVQSCQRWKNLVITIDKHHMHHFESISQFPALQTIALCIDDGDDPDYHPNMCVAAPQLRQATVYGQGIHQMRLPPGITHYSGGITCSEDLHLLSQLPNLRTSVLWMCQDAELAPVVVAQLRHLCVEDADVLDTLTTPFLSSLAVSDTGELAWTSSAQESVTRFLHRSRCHLESLSIGRTIFGSLAKINEILTLEACSTISRLKLELPSPIIDVTEDLASYSFPPNLHHLVLCLSHPSEDEWFAILHVVRSRRDAGVLKLVEVQFEGDQYENYMEEDIRALTVDDFEMRIGQPPRDDLGLVLM</sequence>
<protein>
    <recommendedName>
        <fullName evidence="3">F-box domain-containing protein</fullName>
    </recommendedName>
</protein>
<comment type="caution">
    <text evidence="1">The sequence shown here is derived from an EMBL/GenBank/DDBJ whole genome shotgun (WGS) entry which is preliminary data.</text>
</comment>
<evidence type="ECO:0000313" key="1">
    <source>
        <dbReference type="EMBL" id="KAK0449534.1"/>
    </source>
</evidence>
<evidence type="ECO:0000313" key="2">
    <source>
        <dbReference type="Proteomes" id="UP001175211"/>
    </source>
</evidence>
<organism evidence="1 2">
    <name type="scientific">Armillaria tabescens</name>
    <name type="common">Ringless honey mushroom</name>
    <name type="synonym">Agaricus tabescens</name>
    <dbReference type="NCBI Taxonomy" id="1929756"/>
    <lineage>
        <taxon>Eukaryota</taxon>
        <taxon>Fungi</taxon>
        <taxon>Dikarya</taxon>
        <taxon>Basidiomycota</taxon>
        <taxon>Agaricomycotina</taxon>
        <taxon>Agaricomycetes</taxon>
        <taxon>Agaricomycetidae</taxon>
        <taxon>Agaricales</taxon>
        <taxon>Marasmiineae</taxon>
        <taxon>Physalacriaceae</taxon>
        <taxon>Desarmillaria</taxon>
    </lineage>
</organism>
<reference evidence="1" key="1">
    <citation type="submission" date="2023-06" db="EMBL/GenBank/DDBJ databases">
        <authorList>
            <consortium name="Lawrence Berkeley National Laboratory"/>
            <person name="Ahrendt S."/>
            <person name="Sahu N."/>
            <person name="Indic B."/>
            <person name="Wong-Bajracharya J."/>
            <person name="Merenyi Z."/>
            <person name="Ke H.-M."/>
            <person name="Monk M."/>
            <person name="Kocsube S."/>
            <person name="Drula E."/>
            <person name="Lipzen A."/>
            <person name="Balint B."/>
            <person name="Henrissat B."/>
            <person name="Andreopoulos B."/>
            <person name="Martin F.M."/>
            <person name="Harder C.B."/>
            <person name="Rigling D."/>
            <person name="Ford K.L."/>
            <person name="Foster G.D."/>
            <person name="Pangilinan J."/>
            <person name="Papanicolaou A."/>
            <person name="Barry K."/>
            <person name="LaButti K."/>
            <person name="Viragh M."/>
            <person name="Koriabine M."/>
            <person name="Yan M."/>
            <person name="Riley R."/>
            <person name="Champramary S."/>
            <person name="Plett K.L."/>
            <person name="Tsai I.J."/>
            <person name="Slot J."/>
            <person name="Sipos G."/>
            <person name="Plett J."/>
            <person name="Nagy L.G."/>
            <person name="Grigoriev I.V."/>
        </authorList>
    </citation>
    <scope>NUCLEOTIDE SEQUENCE</scope>
    <source>
        <strain evidence="1">CCBAS 213</strain>
    </source>
</reference>
<dbReference type="AlphaFoldDB" id="A0AA39JVF9"/>
<dbReference type="EMBL" id="JAUEPS010000038">
    <property type="protein sequence ID" value="KAK0449534.1"/>
    <property type="molecule type" value="Genomic_DNA"/>
</dbReference>